<evidence type="ECO:0000313" key="2">
    <source>
        <dbReference type="Proteomes" id="UP000555756"/>
    </source>
</evidence>
<proteinExistence type="predicted"/>
<dbReference type="Proteomes" id="UP000555756">
    <property type="component" value="Unassembled WGS sequence"/>
</dbReference>
<dbReference type="EMBL" id="JABEQF010000015">
    <property type="protein sequence ID" value="MBB2191338.1"/>
    <property type="molecule type" value="Genomic_DNA"/>
</dbReference>
<evidence type="ECO:0000313" key="1">
    <source>
        <dbReference type="EMBL" id="MBB2191338.1"/>
    </source>
</evidence>
<dbReference type="PROSITE" id="PS51257">
    <property type="entry name" value="PROKAR_LIPOPROTEIN"/>
    <property type="match status" value="1"/>
</dbReference>
<organism evidence="1 2">
    <name type="scientific">Gluconacetobacter azotocaptans</name>
    <dbReference type="NCBI Taxonomy" id="142834"/>
    <lineage>
        <taxon>Bacteria</taxon>
        <taxon>Pseudomonadati</taxon>
        <taxon>Pseudomonadota</taxon>
        <taxon>Alphaproteobacteria</taxon>
        <taxon>Acetobacterales</taxon>
        <taxon>Acetobacteraceae</taxon>
        <taxon>Gluconacetobacter</taxon>
    </lineage>
</organism>
<sequence length="231" mass="24258">MARGRGRIFGLILAGSLMGMGGCGGPDRVQDPLLVRGSTEAVNIPTVSVERTYAPAQAEGRPDSIVAYGAPDTPVYRDRPLDENLRGSVELADYVRGLDRAGLLPLLRQAGPFTVFAVPNDPMEDLVPGRSGGMPALPLATLRRTLGYTLVRGTYPEPVLRAMIAAAPGHRVGLRTVDGALLLVWAEAATGELLLGNGAGQVNRLWVMGVPQSNGVLYLTQSVLAPPASPS</sequence>
<dbReference type="AlphaFoldDB" id="A0A7W4PF08"/>
<protein>
    <recommendedName>
        <fullName evidence="3">FAS1 domain-containing protein</fullName>
    </recommendedName>
</protein>
<keyword evidence="2" id="KW-1185">Reference proteome</keyword>
<dbReference type="SUPFAM" id="SSF82153">
    <property type="entry name" value="FAS1 domain"/>
    <property type="match status" value="1"/>
</dbReference>
<comment type="caution">
    <text evidence="1">The sequence shown here is derived from an EMBL/GenBank/DDBJ whole genome shotgun (WGS) entry which is preliminary data.</text>
</comment>
<accession>A0A7W4PF08</accession>
<dbReference type="InterPro" id="IPR036378">
    <property type="entry name" value="FAS1_dom_sf"/>
</dbReference>
<dbReference type="Gene3D" id="2.30.180.10">
    <property type="entry name" value="FAS1 domain"/>
    <property type="match status" value="1"/>
</dbReference>
<gene>
    <name evidence="1" type="ORF">HLH34_15460</name>
</gene>
<evidence type="ECO:0008006" key="3">
    <source>
        <dbReference type="Google" id="ProtNLM"/>
    </source>
</evidence>
<reference evidence="1 2" key="1">
    <citation type="submission" date="2020-04" db="EMBL/GenBank/DDBJ databases">
        <title>Description of novel Gluconacetobacter.</title>
        <authorList>
            <person name="Sombolestani A."/>
        </authorList>
    </citation>
    <scope>NUCLEOTIDE SEQUENCE [LARGE SCALE GENOMIC DNA]</scope>
    <source>
        <strain evidence="1 2">LMG 21311</strain>
    </source>
</reference>
<name>A0A7W4PF08_9PROT</name>